<dbReference type="InterPro" id="IPR050312">
    <property type="entry name" value="IolE/XylAMocC-like"/>
</dbReference>
<gene>
    <name evidence="2" type="ORF">CSW08_12870</name>
</gene>
<dbReference type="InterPro" id="IPR013022">
    <property type="entry name" value="Xyl_isomerase-like_TIM-brl"/>
</dbReference>
<dbReference type="Gene3D" id="3.20.20.150">
    <property type="entry name" value="Divalent-metal-dependent TIM barrel enzymes"/>
    <property type="match status" value="1"/>
</dbReference>
<proteinExistence type="predicted"/>
<evidence type="ECO:0000313" key="3">
    <source>
        <dbReference type="Proteomes" id="UP000233435"/>
    </source>
</evidence>
<dbReference type="OrthoDB" id="9779184at2"/>
<dbReference type="PANTHER" id="PTHR12110:SF41">
    <property type="entry name" value="INOSOSE DEHYDRATASE"/>
    <property type="match status" value="1"/>
</dbReference>
<accession>A0A2N3HI95</accession>
<protein>
    <submittedName>
        <fullName evidence="2">Sugar phosphate isomerase/epimerase</fullName>
    </submittedName>
</protein>
<reference evidence="2 3" key="1">
    <citation type="submission" date="2017-12" db="EMBL/GenBank/DDBJ databases">
        <title>Confluentibacter flavum sp. nov., isolated from the saline lake.</title>
        <authorList>
            <person name="Yu L."/>
        </authorList>
    </citation>
    <scope>NUCLEOTIDE SEQUENCE [LARGE SCALE GENOMIC DNA]</scope>
    <source>
        <strain evidence="2 3">3B</strain>
    </source>
</reference>
<organism evidence="2 3">
    <name type="scientific">Confluentibacter flavum</name>
    <dbReference type="NCBI Taxonomy" id="1909700"/>
    <lineage>
        <taxon>Bacteria</taxon>
        <taxon>Pseudomonadati</taxon>
        <taxon>Bacteroidota</taxon>
        <taxon>Flavobacteriia</taxon>
        <taxon>Flavobacteriales</taxon>
        <taxon>Flavobacteriaceae</taxon>
        <taxon>Confluentibacter</taxon>
    </lineage>
</organism>
<dbReference type="GO" id="GO:0016853">
    <property type="term" value="F:isomerase activity"/>
    <property type="evidence" value="ECO:0007669"/>
    <property type="project" value="UniProtKB-KW"/>
</dbReference>
<evidence type="ECO:0000259" key="1">
    <source>
        <dbReference type="Pfam" id="PF01261"/>
    </source>
</evidence>
<dbReference type="AlphaFoldDB" id="A0A2N3HI95"/>
<sequence length="336" mass="38900">MENFTRNHNQSNTMQNQIKIGFSLDMINMHHQEPNRNRQESKYYWEELYPLIVAAGFHGIEMPFDPFWIFRGGSGVPFTNYCIDIKYKNVDNYLKYLKDKGIDKVAGINFSPQMFMRNEDLNFYFGASGHFGGEAIRFASELGCDYINVTPTAPYGLITHYHGKNAEAHWEKDFIKRTIEMINKFAETAAQHSIKLVLKNEYWGLFRGNKISEYLSEMDDSIRLNIDTAHLSISGLNSVEFFKEHAPKIGSVNLTDTAFVDEDDIWKTANPEYPETKATQVFRDLGFGNLDLISFYQALNKTDYDGWVICSCRQTRDPMRALLRSRSFIDNNILMT</sequence>
<comment type="caution">
    <text evidence="2">The sequence shown here is derived from an EMBL/GenBank/DDBJ whole genome shotgun (WGS) entry which is preliminary data.</text>
</comment>
<dbReference type="EMBL" id="PJEO01000049">
    <property type="protein sequence ID" value="PKQ44538.1"/>
    <property type="molecule type" value="Genomic_DNA"/>
</dbReference>
<dbReference type="InterPro" id="IPR036237">
    <property type="entry name" value="Xyl_isomerase-like_sf"/>
</dbReference>
<dbReference type="SUPFAM" id="SSF51658">
    <property type="entry name" value="Xylose isomerase-like"/>
    <property type="match status" value="1"/>
</dbReference>
<keyword evidence="3" id="KW-1185">Reference proteome</keyword>
<name>A0A2N3HI95_9FLAO</name>
<dbReference type="Proteomes" id="UP000233435">
    <property type="component" value="Unassembled WGS sequence"/>
</dbReference>
<feature type="domain" description="Xylose isomerase-like TIM barrel" evidence="1">
    <location>
        <begin position="52"/>
        <end position="321"/>
    </location>
</feature>
<evidence type="ECO:0000313" key="2">
    <source>
        <dbReference type="EMBL" id="PKQ44538.1"/>
    </source>
</evidence>
<dbReference type="Pfam" id="PF01261">
    <property type="entry name" value="AP_endonuc_2"/>
    <property type="match status" value="1"/>
</dbReference>
<keyword evidence="2" id="KW-0413">Isomerase</keyword>
<dbReference type="PANTHER" id="PTHR12110">
    <property type="entry name" value="HYDROXYPYRUVATE ISOMERASE"/>
    <property type="match status" value="1"/>
</dbReference>